<dbReference type="Gene3D" id="3.40.50.720">
    <property type="entry name" value="NAD(P)-binding Rossmann-like Domain"/>
    <property type="match status" value="1"/>
</dbReference>
<evidence type="ECO:0000256" key="1">
    <source>
        <dbReference type="ARBA" id="ARBA00022857"/>
    </source>
</evidence>
<gene>
    <name evidence="4" type="ORF">JX265_002138</name>
</gene>
<dbReference type="InterPro" id="IPR051609">
    <property type="entry name" value="NmrA/Isoflavone_reductase-like"/>
</dbReference>
<dbReference type="Pfam" id="PF05368">
    <property type="entry name" value="NmrA"/>
    <property type="match status" value="1"/>
</dbReference>
<dbReference type="AlphaFoldDB" id="A0A9P9WTP8"/>
<dbReference type="OrthoDB" id="9984533at2759"/>
<comment type="caution">
    <text evidence="4">The sequence shown here is derived from an EMBL/GenBank/DDBJ whole genome shotgun (WGS) entry which is preliminary data.</text>
</comment>
<dbReference type="CDD" id="cd05259">
    <property type="entry name" value="PCBER_SDR_a"/>
    <property type="match status" value="1"/>
</dbReference>
<protein>
    <recommendedName>
        <fullName evidence="3">NmrA-like domain-containing protein</fullName>
    </recommendedName>
</protein>
<feature type="domain" description="NmrA-like" evidence="3">
    <location>
        <begin position="7"/>
        <end position="239"/>
    </location>
</feature>
<dbReference type="GO" id="GO:0016491">
    <property type="term" value="F:oxidoreductase activity"/>
    <property type="evidence" value="ECO:0007669"/>
    <property type="project" value="UniProtKB-KW"/>
</dbReference>
<dbReference type="SUPFAM" id="SSF51735">
    <property type="entry name" value="NAD(P)-binding Rossmann-fold domains"/>
    <property type="match status" value="1"/>
</dbReference>
<organism evidence="4 5">
    <name type="scientific">Neoarthrinium moseri</name>
    <dbReference type="NCBI Taxonomy" id="1658444"/>
    <lineage>
        <taxon>Eukaryota</taxon>
        <taxon>Fungi</taxon>
        <taxon>Dikarya</taxon>
        <taxon>Ascomycota</taxon>
        <taxon>Pezizomycotina</taxon>
        <taxon>Sordariomycetes</taxon>
        <taxon>Xylariomycetidae</taxon>
        <taxon>Amphisphaeriales</taxon>
        <taxon>Apiosporaceae</taxon>
        <taxon>Neoarthrinium</taxon>
    </lineage>
</organism>
<dbReference type="InterPro" id="IPR008030">
    <property type="entry name" value="NmrA-like"/>
</dbReference>
<keyword evidence="5" id="KW-1185">Reference proteome</keyword>
<dbReference type="InterPro" id="IPR036291">
    <property type="entry name" value="NAD(P)-bd_dom_sf"/>
</dbReference>
<evidence type="ECO:0000313" key="5">
    <source>
        <dbReference type="Proteomes" id="UP000829685"/>
    </source>
</evidence>
<reference evidence="4" key="1">
    <citation type="submission" date="2021-03" db="EMBL/GenBank/DDBJ databases">
        <title>Revisited historic fungal species revealed as producer of novel bioactive compounds through whole genome sequencing and comparative genomics.</title>
        <authorList>
            <person name="Vignolle G.A."/>
            <person name="Hochenegger N."/>
            <person name="Mach R.L."/>
            <person name="Mach-Aigner A.R."/>
            <person name="Javad Rahimi M."/>
            <person name="Salim K.A."/>
            <person name="Chan C.M."/>
            <person name="Lim L.B.L."/>
            <person name="Cai F."/>
            <person name="Druzhinina I.S."/>
            <person name="U'Ren J.M."/>
            <person name="Derntl C."/>
        </authorList>
    </citation>
    <scope>NUCLEOTIDE SEQUENCE</scope>
    <source>
        <strain evidence="4">TUCIM 5799</strain>
    </source>
</reference>
<name>A0A9P9WTP8_9PEZI</name>
<dbReference type="EMBL" id="JAFIMR010000004">
    <property type="protein sequence ID" value="KAI1879184.1"/>
    <property type="molecule type" value="Genomic_DNA"/>
</dbReference>
<dbReference type="Gene3D" id="3.90.25.10">
    <property type="entry name" value="UDP-galactose 4-epimerase, domain 1"/>
    <property type="match status" value="1"/>
</dbReference>
<dbReference type="Proteomes" id="UP000829685">
    <property type="component" value="Unassembled WGS sequence"/>
</dbReference>
<keyword evidence="2" id="KW-0560">Oxidoreductase</keyword>
<keyword evidence="1" id="KW-0521">NADP</keyword>
<evidence type="ECO:0000313" key="4">
    <source>
        <dbReference type="EMBL" id="KAI1879184.1"/>
    </source>
</evidence>
<sequence>MSTILQNVAVVGASGNLGAPIVKELLAQGFNVTVITREGSSSVFPSSVTVKKLDVRSVPALTTAFRGQDAVVNAAAKSAVEDQLPLIDAALAAGVQRFLPAEFGINQKTPSTHAFAVIVKDKAKVVDYLVRKANENAKFSWTGLSVGLFLDWALVNGLAGFHKATRTAEIFDSGNETFHASSLGFIGRAVAAVLCRPSATANKYLVVSGVAPTQNEILRVIETATGQKWAVKHVDSKEKEKQGIAALEKSDYNGAFLPLLHHYLFSDGGGNGISLENSDNAVLGLEADDLPELIKSSLMN</sequence>
<evidence type="ECO:0000256" key="2">
    <source>
        <dbReference type="ARBA" id="ARBA00023002"/>
    </source>
</evidence>
<accession>A0A9P9WTP8</accession>
<dbReference type="InterPro" id="IPR045312">
    <property type="entry name" value="PCBER-like"/>
</dbReference>
<proteinExistence type="predicted"/>
<dbReference type="PANTHER" id="PTHR47706:SF10">
    <property type="entry name" value="NMRA-LIKE DOMAIN-CONTAINING PROTEIN"/>
    <property type="match status" value="1"/>
</dbReference>
<dbReference type="PANTHER" id="PTHR47706">
    <property type="entry name" value="NMRA-LIKE FAMILY PROTEIN"/>
    <property type="match status" value="1"/>
</dbReference>
<evidence type="ECO:0000259" key="3">
    <source>
        <dbReference type="Pfam" id="PF05368"/>
    </source>
</evidence>